<organism evidence="1 2">
    <name type="scientific">Nocardia callitridis</name>
    <dbReference type="NCBI Taxonomy" id="648753"/>
    <lineage>
        <taxon>Bacteria</taxon>
        <taxon>Bacillati</taxon>
        <taxon>Actinomycetota</taxon>
        <taxon>Actinomycetes</taxon>
        <taxon>Mycobacteriales</taxon>
        <taxon>Nocardiaceae</taxon>
        <taxon>Nocardia</taxon>
    </lineage>
</organism>
<dbReference type="Proteomes" id="UP001500603">
    <property type="component" value="Unassembled WGS sequence"/>
</dbReference>
<keyword evidence="2" id="KW-1185">Reference proteome</keyword>
<dbReference type="RefSeq" id="WP_345499912.1">
    <property type="nucleotide sequence ID" value="NZ_BAABJM010000010.1"/>
</dbReference>
<evidence type="ECO:0000313" key="1">
    <source>
        <dbReference type="EMBL" id="GAA5069645.1"/>
    </source>
</evidence>
<sequence>MTTPRTHTTTARIVRTRIHHTRLDPTRYAFQTRSYSWLVDLDELPSLPRVLRPFAGFRSRDHQGDPQRTLRANIDTYLHENGIDLGGGRVRMLANASVLGYVFNPLTLYWCRDHDDQPICVVAEVHNTYGQRHRYLLRTDERGHARTPKEFYVSPFNEVRGEYRMRLPEPDERLHASIVLADPEPVFVAAMTGRCLTATTGTVLRAIIEVPLAPLLVAVLIRWHGVRLWARGLHIIPRPAYLEEASR</sequence>
<name>A0ABP9L5R1_9NOCA</name>
<dbReference type="EMBL" id="BAABJM010000010">
    <property type="protein sequence ID" value="GAA5069645.1"/>
    <property type="molecule type" value="Genomic_DNA"/>
</dbReference>
<dbReference type="PANTHER" id="PTHR33973">
    <property type="entry name" value="OS07G0153300 PROTEIN"/>
    <property type="match status" value="1"/>
</dbReference>
<dbReference type="PANTHER" id="PTHR33973:SF4">
    <property type="entry name" value="OS07G0153300 PROTEIN"/>
    <property type="match status" value="1"/>
</dbReference>
<comment type="caution">
    <text evidence="1">The sequence shown here is derived from an EMBL/GenBank/DDBJ whole genome shotgun (WGS) entry which is preliminary data.</text>
</comment>
<dbReference type="InterPro" id="IPR010775">
    <property type="entry name" value="DUF1365"/>
</dbReference>
<protein>
    <submittedName>
        <fullName evidence="1">DUF1365 domain-containing protein</fullName>
    </submittedName>
</protein>
<dbReference type="Pfam" id="PF07103">
    <property type="entry name" value="DUF1365"/>
    <property type="match status" value="1"/>
</dbReference>
<reference evidence="2" key="1">
    <citation type="journal article" date="2019" name="Int. J. Syst. Evol. Microbiol.">
        <title>The Global Catalogue of Microorganisms (GCM) 10K type strain sequencing project: providing services to taxonomists for standard genome sequencing and annotation.</title>
        <authorList>
            <consortium name="The Broad Institute Genomics Platform"/>
            <consortium name="The Broad Institute Genome Sequencing Center for Infectious Disease"/>
            <person name="Wu L."/>
            <person name="Ma J."/>
        </authorList>
    </citation>
    <scope>NUCLEOTIDE SEQUENCE [LARGE SCALE GENOMIC DNA]</scope>
    <source>
        <strain evidence="2">JCM 18298</strain>
    </source>
</reference>
<gene>
    <name evidence="1" type="ORF">GCM10023318_61190</name>
</gene>
<proteinExistence type="predicted"/>
<evidence type="ECO:0000313" key="2">
    <source>
        <dbReference type="Proteomes" id="UP001500603"/>
    </source>
</evidence>
<accession>A0ABP9L5R1</accession>